<evidence type="ECO:0000256" key="1">
    <source>
        <dbReference type="ARBA" id="ARBA00004141"/>
    </source>
</evidence>
<feature type="region of interest" description="Disordered" evidence="6">
    <location>
        <begin position="13"/>
        <end position="38"/>
    </location>
</feature>
<dbReference type="CDD" id="cd13962">
    <property type="entry name" value="PT_UbiA_UBIAD1"/>
    <property type="match status" value="1"/>
</dbReference>
<dbReference type="Pfam" id="PF01040">
    <property type="entry name" value="UbiA"/>
    <property type="match status" value="1"/>
</dbReference>
<feature type="transmembrane region" description="Helical" evidence="7">
    <location>
        <begin position="158"/>
        <end position="179"/>
    </location>
</feature>
<dbReference type="AlphaFoldDB" id="A0A8J4PQ62"/>
<feature type="transmembrane region" description="Helical" evidence="7">
    <location>
        <begin position="316"/>
        <end position="335"/>
    </location>
</feature>
<evidence type="ECO:0000256" key="7">
    <source>
        <dbReference type="SAM" id="Phobius"/>
    </source>
</evidence>
<evidence type="ECO:0000256" key="2">
    <source>
        <dbReference type="ARBA" id="ARBA00022679"/>
    </source>
</evidence>
<evidence type="ECO:0000256" key="3">
    <source>
        <dbReference type="ARBA" id="ARBA00022692"/>
    </source>
</evidence>
<feature type="transmembrane region" description="Helical" evidence="7">
    <location>
        <begin position="285"/>
        <end position="304"/>
    </location>
</feature>
<evidence type="ECO:0000256" key="6">
    <source>
        <dbReference type="SAM" id="MobiDB-lite"/>
    </source>
</evidence>
<dbReference type="GO" id="GO:0042371">
    <property type="term" value="P:vitamin K biosynthetic process"/>
    <property type="evidence" value="ECO:0007669"/>
    <property type="project" value="TreeGrafter"/>
</dbReference>
<name>A0A8J4PQ62_9MYCE</name>
<evidence type="ECO:0000256" key="4">
    <source>
        <dbReference type="ARBA" id="ARBA00022989"/>
    </source>
</evidence>
<gene>
    <name evidence="8" type="ORF">CYY_007018</name>
</gene>
<feature type="transmembrane region" description="Helical" evidence="7">
    <location>
        <begin position="218"/>
        <end position="235"/>
    </location>
</feature>
<dbReference type="Proteomes" id="UP000695562">
    <property type="component" value="Unassembled WGS sequence"/>
</dbReference>
<feature type="transmembrane region" description="Helical" evidence="7">
    <location>
        <begin position="79"/>
        <end position="99"/>
    </location>
</feature>
<proteinExistence type="predicted"/>
<evidence type="ECO:0000313" key="9">
    <source>
        <dbReference type="Proteomes" id="UP000695562"/>
    </source>
</evidence>
<protein>
    <recommendedName>
        <fullName evidence="10">UbiA prenyltransferase family protein</fullName>
    </recommendedName>
</protein>
<dbReference type="EMBL" id="AJWJ01000352">
    <property type="protein sequence ID" value="KAF2071664.1"/>
    <property type="molecule type" value="Genomic_DNA"/>
</dbReference>
<dbReference type="PIRSF" id="PIRSF005355">
    <property type="entry name" value="UBIAD1"/>
    <property type="match status" value="1"/>
</dbReference>
<dbReference type="GO" id="GO:0009234">
    <property type="term" value="P:menaquinone biosynthetic process"/>
    <property type="evidence" value="ECO:0007669"/>
    <property type="project" value="TreeGrafter"/>
</dbReference>
<dbReference type="PANTHER" id="PTHR13929:SF0">
    <property type="entry name" value="UBIA PRENYLTRANSFERASE DOMAIN-CONTAINING PROTEIN 1"/>
    <property type="match status" value="1"/>
</dbReference>
<keyword evidence="5 7" id="KW-0472">Membrane</keyword>
<evidence type="ECO:0008006" key="10">
    <source>
        <dbReference type="Google" id="ProtNLM"/>
    </source>
</evidence>
<dbReference type="GO" id="GO:0004659">
    <property type="term" value="F:prenyltransferase activity"/>
    <property type="evidence" value="ECO:0007669"/>
    <property type="project" value="InterPro"/>
</dbReference>
<dbReference type="OrthoDB" id="203513at2759"/>
<comment type="subcellular location">
    <subcellularLocation>
        <location evidence="1">Membrane</location>
        <topology evidence="1">Multi-pass membrane protein</topology>
    </subcellularLocation>
</comment>
<keyword evidence="3 7" id="KW-0812">Transmembrane</keyword>
<evidence type="ECO:0000256" key="5">
    <source>
        <dbReference type="ARBA" id="ARBA00023136"/>
    </source>
</evidence>
<reference evidence="8" key="1">
    <citation type="submission" date="2020-01" db="EMBL/GenBank/DDBJ databases">
        <title>Development of genomics and gene disruption for Polysphondylium violaceum indicates a role for the polyketide synthase stlB in stalk morphogenesis.</title>
        <authorList>
            <person name="Narita B."/>
            <person name="Kawabe Y."/>
            <person name="Kin K."/>
            <person name="Saito T."/>
            <person name="Gibbs R."/>
            <person name="Kuspa A."/>
            <person name="Muzny D."/>
            <person name="Queller D."/>
            <person name="Richards S."/>
            <person name="Strassman J."/>
            <person name="Sucgang R."/>
            <person name="Worley K."/>
            <person name="Schaap P."/>
        </authorList>
    </citation>
    <scope>NUCLEOTIDE SEQUENCE</scope>
    <source>
        <strain evidence="8">QSvi11</strain>
    </source>
</reference>
<feature type="transmembrane region" description="Helical" evidence="7">
    <location>
        <begin position="133"/>
        <end position="152"/>
    </location>
</feature>
<feature type="transmembrane region" description="Helical" evidence="7">
    <location>
        <begin position="261"/>
        <end position="279"/>
    </location>
</feature>
<accession>A0A8J4PQ62</accession>
<keyword evidence="2" id="KW-0808">Transferase</keyword>
<keyword evidence="4 7" id="KW-1133">Transmembrane helix</keyword>
<evidence type="ECO:0000313" key="8">
    <source>
        <dbReference type="EMBL" id="KAF2071664.1"/>
    </source>
</evidence>
<sequence>MIEQDVNQRLKKQNNNSKLYTPTPPTTTCGNDSLKSRQTTSPTLKSYLMACRPWSLTISFTSVLLGNALAYKFTEHFDLVIFILTVFGGLSLQCIGNLVNSFYDYKIGADVKDQAADRTMFDFGLSESHITKMISLFLVNSLLCLVGVILRIDNLKVIFVEIVPLCLVGLLLTIFYTAAPFSLKYKGLGDLTILLTFGPLLVQGAFACQTNYRDFSVYIYSIPLALTIDSVLHVNNTRDIKADKQAGATTLASKIGEDNSYYLYIAIYVVAYLFLFNLSMDEGKLLLNFPVIVLPKVFHLVKEFKNKNYDALVEKTAIFSFFFGTLYSIGVMLTLE</sequence>
<dbReference type="InterPro" id="IPR026046">
    <property type="entry name" value="UBIAD1"/>
</dbReference>
<dbReference type="PANTHER" id="PTHR13929">
    <property type="entry name" value="1,4-DIHYDROXY-2-NAPHTHOATE OCTAPRENYLTRANSFERASE"/>
    <property type="match status" value="1"/>
</dbReference>
<comment type="caution">
    <text evidence="8">The sequence shown here is derived from an EMBL/GenBank/DDBJ whole genome shotgun (WGS) entry which is preliminary data.</text>
</comment>
<feature type="transmembrane region" description="Helical" evidence="7">
    <location>
        <begin position="191"/>
        <end position="212"/>
    </location>
</feature>
<keyword evidence="9" id="KW-1185">Reference proteome</keyword>
<dbReference type="InterPro" id="IPR000537">
    <property type="entry name" value="UbiA_prenyltransferase"/>
</dbReference>
<organism evidence="8 9">
    <name type="scientific">Polysphondylium violaceum</name>
    <dbReference type="NCBI Taxonomy" id="133409"/>
    <lineage>
        <taxon>Eukaryota</taxon>
        <taxon>Amoebozoa</taxon>
        <taxon>Evosea</taxon>
        <taxon>Eumycetozoa</taxon>
        <taxon>Dictyostelia</taxon>
        <taxon>Dictyosteliales</taxon>
        <taxon>Dictyosteliaceae</taxon>
        <taxon>Polysphondylium</taxon>
    </lineage>
</organism>
<dbReference type="GO" id="GO:0016020">
    <property type="term" value="C:membrane"/>
    <property type="evidence" value="ECO:0007669"/>
    <property type="project" value="UniProtKB-SubCell"/>
</dbReference>